<gene>
    <name evidence="8" type="ORF">GCM10009559_78010</name>
</gene>
<dbReference type="InterPro" id="IPR003593">
    <property type="entry name" value="AAA+_ATPase"/>
</dbReference>
<dbReference type="InterPro" id="IPR029058">
    <property type="entry name" value="AB_hydrolase_fold"/>
</dbReference>
<comment type="similarity">
    <text evidence="1">Belongs to the ABC transporter superfamily.</text>
</comment>
<dbReference type="RefSeq" id="WP_343946914.1">
    <property type="nucleotide sequence ID" value="NZ_BAAAHP010000328.1"/>
</dbReference>
<dbReference type="SUPFAM" id="SSF49785">
    <property type="entry name" value="Galactose-binding domain-like"/>
    <property type="match status" value="1"/>
</dbReference>
<name>A0ABN1NHM7_9PSEU</name>
<keyword evidence="6" id="KW-0472">Membrane</keyword>
<dbReference type="SUPFAM" id="SSF53474">
    <property type="entry name" value="alpha/beta-Hydrolases"/>
    <property type="match status" value="1"/>
</dbReference>
<dbReference type="InterPro" id="IPR017871">
    <property type="entry name" value="ABC_transporter-like_CS"/>
</dbReference>
<dbReference type="PANTHER" id="PTHR43335">
    <property type="entry name" value="ABC TRANSPORTER, ATP-BINDING PROTEIN"/>
    <property type="match status" value="1"/>
</dbReference>
<feature type="domain" description="ABC transporter" evidence="7">
    <location>
        <begin position="615"/>
        <end position="843"/>
    </location>
</feature>
<protein>
    <submittedName>
        <fullName evidence="8">Alpha/beta fold hydrolase</fullName>
    </submittedName>
</protein>
<dbReference type="GO" id="GO:0016787">
    <property type="term" value="F:hydrolase activity"/>
    <property type="evidence" value="ECO:0007669"/>
    <property type="project" value="UniProtKB-KW"/>
</dbReference>
<evidence type="ECO:0000256" key="3">
    <source>
        <dbReference type="ARBA" id="ARBA00022741"/>
    </source>
</evidence>
<keyword evidence="9" id="KW-1185">Reference proteome</keyword>
<evidence type="ECO:0000256" key="2">
    <source>
        <dbReference type="ARBA" id="ARBA00022448"/>
    </source>
</evidence>
<evidence type="ECO:0000313" key="9">
    <source>
        <dbReference type="Proteomes" id="UP001499967"/>
    </source>
</evidence>
<dbReference type="InterPro" id="IPR003439">
    <property type="entry name" value="ABC_transporter-like_ATP-bd"/>
</dbReference>
<dbReference type="Gene3D" id="3.40.50.300">
    <property type="entry name" value="P-loop containing nucleotide triphosphate hydrolases"/>
    <property type="match status" value="1"/>
</dbReference>
<evidence type="ECO:0000313" key="8">
    <source>
        <dbReference type="EMBL" id="GAA0908611.1"/>
    </source>
</evidence>
<evidence type="ECO:0000256" key="5">
    <source>
        <dbReference type="ARBA" id="ARBA00022840"/>
    </source>
</evidence>
<keyword evidence="2" id="KW-0813">Transport</keyword>
<reference evidence="8 9" key="1">
    <citation type="journal article" date="2019" name="Int. J. Syst. Evol. Microbiol.">
        <title>The Global Catalogue of Microorganisms (GCM) 10K type strain sequencing project: providing services to taxonomists for standard genome sequencing and annotation.</title>
        <authorList>
            <consortium name="The Broad Institute Genomics Platform"/>
            <consortium name="The Broad Institute Genome Sequencing Center for Infectious Disease"/>
            <person name="Wu L."/>
            <person name="Ma J."/>
        </authorList>
    </citation>
    <scope>NUCLEOTIDE SEQUENCE [LARGE SCALE GENOMIC DNA]</scope>
    <source>
        <strain evidence="8 9">JCM 11117</strain>
    </source>
</reference>
<dbReference type="SMART" id="SM00939">
    <property type="entry name" value="PepX_C"/>
    <property type="match status" value="1"/>
</dbReference>
<comment type="caution">
    <text evidence="8">The sequence shown here is derived from an EMBL/GenBank/DDBJ whole genome shotgun (WGS) entry which is preliminary data.</text>
</comment>
<keyword evidence="6" id="KW-0812">Transmembrane</keyword>
<keyword evidence="6" id="KW-1133">Transmembrane helix</keyword>
<dbReference type="InterPro" id="IPR008979">
    <property type="entry name" value="Galactose-bd-like_sf"/>
</dbReference>
<accession>A0ABN1NHM7</accession>
<keyword evidence="3" id="KW-0547">Nucleotide-binding</keyword>
<dbReference type="Pfam" id="PF00005">
    <property type="entry name" value="ABC_tran"/>
    <property type="match status" value="1"/>
</dbReference>
<proteinExistence type="inferred from homology"/>
<dbReference type="PROSITE" id="PS50893">
    <property type="entry name" value="ABC_TRANSPORTER_2"/>
    <property type="match status" value="1"/>
</dbReference>
<dbReference type="Gene3D" id="3.40.50.1820">
    <property type="entry name" value="alpha/beta hydrolase"/>
    <property type="match status" value="2"/>
</dbReference>
<dbReference type="Pfam" id="PF08530">
    <property type="entry name" value="PepX_C"/>
    <property type="match status" value="1"/>
</dbReference>
<dbReference type="InterPro" id="IPR027417">
    <property type="entry name" value="P-loop_NTPase"/>
</dbReference>
<dbReference type="InterPro" id="IPR000383">
    <property type="entry name" value="Xaa-Pro-like_dom"/>
</dbReference>
<dbReference type="Gene3D" id="2.60.120.260">
    <property type="entry name" value="Galactose-binding domain-like"/>
    <property type="match status" value="1"/>
</dbReference>
<keyword evidence="5" id="KW-0067">ATP-binding</keyword>
<evidence type="ECO:0000256" key="6">
    <source>
        <dbReference type="SAM" id="Phobius"/>
    </source>
</evidence>
<evidence type="ECO:0000256" key="1">
    <source>
        <dbReference type="ARBA" id="ARBA00005417"/>
    </source>
</evidence>
<evidence type="ECO:0000259" key="7">
    <source>
        <dbReference type="PROSITE" id="PS50893"/>
    </source>
</evidence>
<dbReference type="Proteomes" id="UP001499967">
    <property type="component" value="Unassembled WGS sequence"/>
</dbReference>
<evidence type="ECO:0000256" key="4">
    <source>
        <dbReference type="ARBA" id="ARBA00022801"/>
    </source>
</evidence>
<dbReference type="PROSITE" id="PS00211">
    <property type="entry name" value="ABC_TRANSPORTER_1"/>
    <property type="match status" value="1"/>
</dbReference>
<dbReference type="InterPro" id="IPR013736">
    <property type="entry name" value="Xaa-Pro_dipept_C"/>
</dbReference>
<dbReference type="PANTHER" id="PTHR43335:SF4">
    <property type="entry name" value="ABC TRANSPORTER, ATP-BINDING PROTEIN"/>
    <property type="match status" value="1"/>
</dbReference>
<dbReference type="Pfam" id="PF02129">
    <property type="entry name" value="Peptidase_S15"/>
    <property type="match status" value="1"/>
</dbReference>
<sequence length="913" mass="92281">MHPTRGGRPSLALSAVLAVLGGLLLTGAAAPADVRVAEERVTTADGVELDTSLYLPATTPAPAVLVAHGFGGSKASVDADARALAARGFVVLTWSARGFGTSTGQIALDSPDHEVADARALVDRLAGRPDVVQDAPGDPRVGVTGASYGGALALLLAGLDPRVDALAPVITWNNLGQALFPNAAAAAPPPADTPAHGIAAPDGVFKSGWAGLLFSAGRDETSDEPGAAAASAGPANPCGRFTAEICAAYTEAATTGRISPATAELLRRSSPATVADRITAPTLLVQGEQDTLFGLDQADATARQITGAGGRVKVEWFAGGHDGAAPAEAVRDTVGDWFDFHLAGIGDDPGTGFSYVVPSGVRAGSNTPTSRTLAAPAYPGLPGAAALLTTPLPLEGDAQEIVHPAGGRPAAITSLPGLGGALGSAAGRISAFAADPAGQSATFRTPPLEASLVLAGAPRVQVSVARVPGQPAPAEAVLFARVTELDPDGRRTLLGGAVAPMRVPVPADGTPATVTVTLPGLVAPVESGNRLAVSIATTDQGFTSPVEPAVWQVDVTGDLIVPVVPGTSATASTVPLGPLVGIAVVLAIALLGWMGFRLRRRRATAPVAAEDGPPLRVSGLAKTYAGGFQAVKDVSFTVEQGIVLGLLGPNGAGKTTVLRMLMGLVRPTAGTVSAFGQPIGPGSPVLARIGAFVEGPGFLPHLSGADNLRLYWAATGRPAAEAHVEEALEIADLGAALGRRVGTYSQGMRQRLAIAQAMLGLPDLLVLDEPTNGLDPPQISAMREVLRRYAARGRTVVVSSHLLAEVEQTCTHVVVMHRGEVVADGTVEEIIAGGGAATFTVDAPERAASVLSDLAGVLSVEVVEGGVHAELNGTPRAEAVRALVAAGVEVAAAGPRRRLEDAFLQLVGEDRTP</sequence>
<feature type="transmembrane region" description="Helical" evidence="6">
    <location>
        <begin position="576"/>
        <end position="596"/>
    </location>
</feature>
<organism evidence="8 9">
    <name type="scientific">Pseudonocardia zijingensis</name>
    <dbReference type="NCBI Taxonomy" id="153376"/>
    <lineage>
        <taxon>Bacteria</taxon>
        <taxon>Bacillati</taxon>
        <taxon>Actinomycetota</taxon>
        <taxon>Actinomycetes</taxon>
        <taxon>Pseudonocardiales</taxon>
        <taxon>Pseudonocardiaceae</taxon>
        <taxon>Pseudonocardia</taxon>
    </lineage>
</organism>
<dbReference type="EMBL" id="BAAAHP010000328">
    <property type="protein sequence ID" value="GAA0908611.1"/>
    <property type="molecule type" value="Genomic_DNA"/>
</dbReference>
<dbReference type="SUPFAM" id="SSF52540">
    <property type="entry name" value="P-loop containing nucleoside triphosphate hydrolases"/>
    <property type="match status" value="1"/>
</dbReference>
<dbReference type="SMART" id="SM00382">
    <property type="entry name" value="AAA"/>
    <property type="match status" value="1"/>
</dbReference>
<keyword evidence="4 8" id="KW-0378">Hydrolase</keyword>